<feature type="region of interest" description="Disordered" evidence="1">
    <location>
        <begin position="174"/>
        <end position="215"/>
    </location>
</feature>
<gene>
    <name evidence="2" type="ORF">Cvel_6179</name>
</gene>
<name>A0A0G4HBV8_9ALVE</name>
<proteinExistence type="predicted"/>
<sequence length="686" mass="75138">MTELLRDCPGARVTFQLGRLKGNSVDTDIAKKIQSQRFVRKVSVVWTAPSKDSYSVDALVPQRSSLRLSHVHVASLCSREVSDVLYGGDRRTALIDPVGGQENGGAVAVSEIGELFIAVDGVTAQALGLDLHCRSRLPVPCRKTLPPGYSFVQKIAFRDSSFMALKDDRLCPFRPPRPLENPTALPDVRAETRAREGWSAGAGGEGGGGRDRESRRFERVQRCLGSERTTAISLCGYTRGTAEEGDADVSMTEASGQKEEKGRRSSAPSFGLSADRVTLLERRLRETGSGDAQVSQEPLSVFLTKVLPGDGRMESDSESGGLIAPLDLSLLHILLFGDKSDNSDTDRTISRERRSAAESVARMCADRRTGAARRRRSVELPSEGEEKGETDTDGESGEEGEEEQKDMEEERDESSALRRQTLEDLLHWVGCVHCSVEVDPDDCSVISSVPEGEGKSSPLAMHRLTVEGQREPFEMEKGTLVSPAVASNCLTELLKSEDPLGGEGKRDGQWVLVSSWGHPGAPTSFGDAPHVVDQESAHDLHLLCYWPHTESGRKAEQVGEQTQQGRASACTEGASAEAASAQYVLISVGKLDEAIAKWGVLAQKQEKSFGFESRTYMESFREITRLLEKQGKLDEAIAKWGVLAQKQEKFFGFESRLYMESFREITRLLEKQGKLDEAIAKCWILA</sequence>
<feature type="compositionally biased region" description="Acidic residues" evidence="1">
    <location>
        <begin position="391"/>
        <end position="412"/>
    </location>
</feature>
<dbReference type="AlphaFoldDB" id="A0A0G4HBV8"/>
<dbReference type="EMBL" id="CDMZ01002201">
    <property type="protein sequence ID" value="CEM41258.1"/>
    <property type="molecule type" value="Genomic_DNA"/>
</dbReference>
<evidence type="ECO:0000256" key="1">
    <source>
        <dbReference type="SAM" id="MobiDB-lite"/>
    </source>
</evidence>
<accession>A0A0G4HBV8</accession>
<dbReference type="VEuPathDB" id="CryptoDB:Cvel_6179"/>
<evidence type="ECO:0000313" key="2">
    <source>
        <dbReference type="EMBL" id="CEM41258.1"/>
    </source>
</evidence>
<dbReference type="InterPro" id="IPR011990">
    <property type="entry name" value="TPR-like_helical_dom_sf"/>
</dbReference>
<feature type="region of interest" description="Disordered" evidence="1">
    <location>
        <begin position="245"/>
        <end position="270"/>
    </location>
</feature>
<feature type="region of interest" description="Disordered" evidence="1">
    <location>
        <begin position="341"/>
        <end position="416"/>
    </location>
</feature>
<organism evidence="2">
    <name type="scientific">Chromera velia CCMP2878</name>
    <dbReference type="NCBI Taxonomy" id="1169474"/>
    <lineage>
        <taxon>Eukaryota</taxon>
        <taxon>Sar</taxon>
        <taxon>Alveolata</taxon>
        <taxon>Colpodellida</taxon>
        <taxon>Chromeraceae</taxon>
        <taxon>Chromera</taxon>
    </lineage>
</organism>
<protein>
    <submittedName>
        <fullName evidence="2">Uncharacterized protein</fullName>
    </submittedName>
</protein>
<reference evidence="2" key="1">
    <citation type="submission" date="2014-11" db="EMBL/GenBank/DDBJ databases">
        <authorList>
            <person name="Otto D Thomas"/>
            <person name="Naeem Raeece"/>
        </authorList>
    </citation>
    <scope>NUCLEOTIDE SEQUENCE</scope>
</reference>
<feature type="compositionally biased region" description="Basic and acidic residues" evidence="1">
    <location>
        <begin position="341"/>
        <end position="356"/>
    </location>
</feature>
<dbReference type="Gene3D" id="1.25.40.10">
    <property type="entry name" value="Tetratricopeptide repeat domain"/>
    <property type="match status" value="1"/>
</dbReference>